<organism evidence="7 8">
    <name type="scientific">Strongyloides venezuelensis</name>
    <name type="common">Threadworm</name>
    <dbReference type="NCBI Taxonomy" id="75913"/>
    <lineage>
        <taxon>Eukaryota</taxon>
        <taxon>Metazoa</taxon>
        <taxon>Ecdysozoa</taxon>
        <taxon>Nematoda</taxon>
        <taxon>Chromadorea</taxon>
        <taxon>Rhabditida</taxon>
        <taxon>Tylenchina</taxon>
        <taxon>Panagrolaimomorpha</taxon>
        <taxon>Strongyloidoidea</taxon>
        <taxon>Strongyloididae</taxon>
        <taxon>Strongyloides</taxon>
    </lineage>
</organism>
<evidence type="ECO:0000256" key="6">
    <source>
        <dbReference type="ARBA" id="ARBA00035289"/>
    </source>
</evidence>
<evidence type="ECO:0000256" key="5">
    <source>
        <dbReference type="ARBA" id="ARBA00023274"/>
    </source>
</evidence>
<dbReference type="AlphaFoldDB" id="A0A0K0G1G3"/>
<evidence type="ECO:0000313" key="7">
    <source>
        <dbReference type="Proteomes" id="UP000035680"/>
    </source>
</evidence>
<dbReference type="Gene3D" id="6.10.330.20">
    <property type="match status" value="1"/>
</dbReference>
<keyword evidence="7" id="KW-1185">Reference proteome</keyword>
<dbReference type="Pfam" id="PF06984">
    <property type="entry name" value="MRP-L47"/>
    <property type="match status" value="1"/>
</dbReference>
<evidence type="ECO:0000313" key="8">
    <source>
        <dbReference type="WBParaSite" id="SVE_1855400.1"/>
    </source>
</evidence>
<reference evidence="7" key="1">
    <citation type="submission" date="2014-07" db="EMBL/GenBank/DDBJ databases">
        <authorList>
            <person name="Martin A.A"/>
            <person name="De Silva N."/>
        </authorList>
    </citation>
    <scope>NUCLEOTIDE SEQUENCE</scope>
</reference>
<comment type="subcellular location">
    <subcellularLocation>
        <location evidence="1">Mitochondrion</location>
    </subcellularLocation>
</comment>
<dbReference type="WBParaSite" id="SVE_1855400.1">
    <property type="protein sequence ID" value="SVE_1855400.1"/>
    <property type="gene ID" value="SVE_1855400"/>
</dbReference>
<reference evidence="8" key="2">
    <citation type="submission" date="2015-08" db="UniProtKB">
        <authorList>
            <consortium name="WormBaseParasite"/>
        </authorList>
    </citation>
    <scope>IDENTIFICATION</scope>
</reference>
<dbReference type="PANTHER" id="PTHR21183:SF18">
    <property type="entry name" value="LARGE RIBOSOMAL SUBUNIT PROTEIN UL29M"/>
    <property type="match status" value="1"/>
</dbReference>
<keyword evidence="4" id="KW-0496">Mitochondrion</keyword>
<dbReference type="InterPro" id="IPR010729">
    <property type="entry name" value="Ribosomal_uL29_mit"/>
</dbReference>
<accession>A0A0K0G1G3</accession>
<dbReference type="Proteomes" id="UP000035680">
    <property type="component" value="Unassembled WGS sequence"/>
</dbReference>
<proteinExistence type="inferred from homology"/>
<evidence type="ECO:0000256" key="1">
    <source>
        <dbReference type="ARBA" id="ARBA00004173"/>
    </source>
</evidence>
<dbReference type="GO" id="GO:0003735">
    <property type="term" value="F:structural constituent of ribosome"/>
    <property type="evidence" value="ECO:0007669"/>
    <property type="project" value="InterPro"/>
</dbReference>
<evidence type="ECO:0000256" key="4">
    <source>
        <dbReference type="ARBA" id="ARBA00023128"/>
    </source>
</evidence>
<keyword evidence="3" id="KW-0689">Ribosomal protein</keyword>
<dbReference type="InterPro" id="IPR038340">
    <property type="entry name" value="MRP-L47_sf"/>
</dbReference>
<protein>
    <recommendedName>
        <fullName evidence="6">Large ribosomal subunit protein uL29m</fullName>
    </recommendedName>
</protein>
<comment type="similarity">
    <text evidence="2">Belongs to the universal ribosomal protein uL29 family.</text>
</comment>
<sequence>MLRKTCYLLCSRLRANSKTAYEKAKTEEDIKKKLFAKQYESVGMFKEFFDHPDNWALRELPKASRPGREWSVDELRLKSNTDLHKLWYVLLKERNMLLTMMRLHRVAVDHFPNEERIDRVKMSMENIEEVIHERNNAFYELETGMPATPKKRRVTSFLGFTYEKQVEEHVLPNEITKKKEYEIPYLDDDAYMMQKLWNEKKYYQGIELDNMKVLEEQKTREQFKHRRSLRKSYNDISQVEGLKYK</sequence>
<evidence type="ECO:0000256" key="2">
    <source>
        <dbReference type="ARBA" id="ARBA00009254"/>
    </source>
</evidence>
<dbReference type="GO" id="GO:0032543">
    <property type="term" value="P:mitochondrial translation"/>
    <property type="evidence" value="ECO:0007669"/>
    <property type="project" value="TreeGrafter"/>
</dbReference>
<keyword evidence="5" id="KW-0687">Ribonucleoprotein</keyword>
<name>A0A0K0G1G3_STRVS</name>
<dbReference type="STRING" id="75913.A0A0K0G1G3"/>
<dbReference type="GO" id="GO:0005762">
    <property type="term" value="C:mitochondrial large ribosomal subunit"/>
    <property type="evidence" value="ECO:0007669"/>
    <property type="project" value="TreeGrafter"/>
</dbReference>
<evidence type="ECO:0000256" key="3">
    <source>
        <dbReference type="ARBA" id="ARBA00022980"/>
    </source>
</evidence>
<dbReference type="PANTHER" id="PTHR21183">
    <property type="entry name" value="RIBOSOMAL PROTEIN L47, MITOCHONDRIAL-RELATED"/>
    <property type="match status" value="1"/>
</dbReference>